<gene>
    <name evidence="3" type="ORF">AVEN_30492_1</name>
    <name evidence="4" type="ORF">AVEN_97442_1</name>
</gene>
<reference evidence="4 5" key="1">
    <citation type="journal article" date="2019" name="Sci. Rep.">
        <title>Orb-weaving spider Araneus ventricosus genome elucidates the spidroin gene catalogue.</title>
        <authorList>
            <person name="Kono N."/>
            <person name="Nakamura H."/>
            <person name="Ohtoshi R."/>
            <person name="Moran D.A.P."/>
            <person name="Shinohara A."/>
            <person name="Yoshida Y."/>
            <person name="Fujiwara M."/>
            <person name="Mori M."/>
            <person name="Tomita M."/>
            <person name="Arakawa K."/>
        </authorList>
    </citation>
    <scope>NUCLEOTIDE SEQUENCE [LARGE SCALE GENOMIC DNA]</scope>
</reference>
<accession>A0A4Y2SM31</accession>
<comment type="caution">
    <text evidence="4">The sequence shown here is derived from an EMBL/GenBank/DDBJ whole genome shotgun (WGS) entry which is preliminary data.</text>
</comment>
<evidence type="ECO:0000256" key="2">
    <source>
        <dbReference type="SAM" id="Phobius"/>
    </source>
</evidence>
<evidence type="ECO:0000256" key="1">
    <source>
        <dbReference type="SAM" id="MobiDB-lite"/>
    </source>
</evidence>
<dbReference type="AlphaFoldDB" id="A0A4Y2SM31"/>
<evidence type="ECO:0000313" key="3">
    <source>
        <dbReference type="EMBL" id="GBN89341.1"/>
    </source>
</evidence>
<feature type="non-terminal residue" evidence="4">
    <location>
        <position position="1"/>
    </location>
</feature>
<keyword evidence="5" id="KW-1185">Reference proteome</keyword>
<dbReference type="OrthoDB" id="6421041at2759"/>
<protein>
    <submittedName>
        <fullName evidence="4">Uncharacterized protein</fullName>
    </submittedName>
</protein>
<name>A0A4Y2SM31_ARAVE</name>
<organism evidence="4 5">
    <name type="scientific">Araneus ventricosus</name>
    <name type="common">Orbweaver spider</name>
    <name type="synonym">Epeira ventricosa</name>
    <dbReference type="NCBI Taxonomy" id="182803"/>
    <lineage>
        <taxon>Eukaryota</taxon>
        <taxon>Metazoa</taxon>
        <taxon>Ecdysozoa</taxon>
        <taxon>Arthropoda</taxon>
        <taxon>Chelicerata</taxon>
        <taxon>Arachnida</taxon>
        <taxon>Araneae</taxon>
        <taxon>Araneomorphae</taxon>
        <taxon>Entelegynae</taxon>
        <taxon>Araneoidea</taxon>
        <taxon>Araneidae</taxon>
        <taxon>Araneus</taxon>
    </lineage>
</organism>
<dbReference type="EMBL" id="BGPR01022739">
    <property type="protein sequence ID" value="GBN89341.1"/>
    <property type="molecule type" value="Genomic_DNA"/>
</dbReference>
<keyword evidence="2" id="KW-0812">Transmembrane</keyword>
<feature type="compositionally biased region" description="Polar residues" evidence="1">
    <location>
        <begin position="1"/>
        <end position="33"/>
    </location>
</feature>
<proteinExistence type="predicted"/>
<evidence type="ECO:0000313" key="4">
    <source>
        <dbReference type="EMBL" id="GBN89368.1"/>
    </source>
</evidence>
<dbReference type="EMBL" id="BGPR01022752">
    <property type="protein sequence ID" value="GBN89368.1"/>
    <property type="molecule type" value="Genomic_DNA"/>
</dbReference>
<feature type="transmembrane region" description="Helical" evidence="2">
    <location>
        <begin position="214"/>
        <end position="234"/>
    </location>
</feature>
<dbReference type="Proteomes" id="UP000499080">
    <property type="component" value="Unassembled WGS sequence"/>
</dbReference>
<feature type="region of interest" description="Disordered" evidence="1">
    <location>
        <begin position="1"/>
        <end position="59"/>
    </location>
</feature>
<sequence length="240" mass="26799">RSAHQIPSSHCGRSSQVVSNGSTHYRSASNSLLARTADRTPKTFALQDDPSRPTHTPSSKRSLYIVFPAGRDVTWNDPAHSWRIFSLNRDIEKIPEPSRSHISSPRHRWHTKRVKMAVRLYHRRSSATREKIQAQQNGLSPGTALRLQALGACGPRNSLGLSRPRSQSLFPGSPHCLSVPPRSRSLSFSGASRPAESTLTELEEDHIFQCYTRVMYILLGGLAAMVLGFVWYGIRNFSTL</sequence>
<keyword evidence="2" id="KW-0472">Membrane</keyword>
<evidence type="ECO:0000313" key="5">
    <source>
        <dbReference type="Proteomes" id="UP000499080"/>
    </source>
</evidence>
<keyword evidence="2" id="KW-1133">Transmembrane helix</keyword>